<dbReference type="CDD" id="cd19527">
    <property type="entry name" value="RecA-like_PEX6_r2"/>
    <property type="match status" value="1"/>
</dbReference>
<dbReference type="InterPro" id="IPR003593">
    <property type="entry name" value="AAA+_ATPase"/>
</dbReference>
<gene>
    <name evidence="12" type="ORF">TRIADDRAFT_57218</name>
</gene>
<dbReference type="CTD" id="6754826"/>
<dbReference type="FunFam" id="3.40.50.300:FF:003768">
    <property type="entry name" value="Peroxisomal biogenesis factor 6"/>
    <property type="match status" value="1"/>
</dbReference>
<dbReference type="GO" id="GO:0005524">
    <property type="term" value="F:ATP binding"/>
    <property type="evidence" value="ECO:0007669"/>
    <property type="project" value="UniProtKB-KW"/>
</dbReference>
<comment type="subcellular location">
    <subcellularLocation>
        <location evidence="1">Membrane</location>
    </subcellularLocation>
</comment>
<dbReference type="GO" id="GO:0043335">
    <property type="term" value="P:protein unfolding"/>
    <property type="evidence" value="ECO:0000318"/>
    <property type="project" value="GO_Central"/>
</dbReference>
<comment type="similarity">
    <text evidence="2">Belongs to the AAA ATPase family.</text>
</comment>
<dbReference type="SUPFAM" id="SSF52540">
    <property type="entry name" value="P-loop containing nucleoside triphosphate hydrolases"/>
    <property type="match status" value="2"/>
</dbReference>
<dbReference type="RefSeq" id="XP_002113613.1">
    <property type="nucleotide sequence ID" value="XM_002113577.1"/>
</dbReference>
<dbReference type="EMBL" id="DS985246">
    <property type="protein sequence ID" value="EDV24087.1"/>
    <property type="molecule type" value="Genomic_DNA"/>
</dbReference>
<evidence type="ECO:0000256" key="10">
    <source>
        <dbReference type="ARBA" id="ARBA00048778"/>
    </source>
</evidence>
<dbReference type="Pfam" id="PF00004">
    <property type="entry name" value="AAA"/>
    <property type="match status" value="2"/>
</dbReference>
<dbReference type="AlphaFoldDB" id="B3RYU4"/>
<evidence type="ECO:0000256" key="3">
    <source>
        <dbReference type="ARBA" id="ARBA00022593"/>
    </source>
</evidence>
<dbReference type="GO" id="GO:0005778">
    <property type="term" value="C:peroxisomal membrane"/>
    <property type="evidence" value="ECO:0000318"/>
    <property type="project" value="GO_Central"/>
</dbReference>
<evidence type="ECO:0000256" key="9">
    <source>
        <dbReference type="ARBA" id="ARBA00034920"/>
    </source>
</evidence>
<comment type="catalytic activity">
    <reaction evidence="10">
        <text>ATP + H2O = ADP + phosphate + H(+)</text>
        <dbReference type="Rhea" id="RHEA:13065"/>
        <dbReference type="ChEBI" id="CHEBI:15377"/>
        <dbReference type="ChEBI" id="CHEBI:15378"/>
        <dbReference type="ChEBI" id="CHEBI:30616"/>
        <dbReference type="ChEBI" id="CHEBI:43474"/>
        <dbReference type="ChEBI" id="CHEBI:456216"/>
    </reaction>
    <physiologicalReaction direction="left-to-right" evidence="10">
        <dbReference type="Rhea" id="RHEA:13066"/>
    </physiologicalReaction>
</comment>
<reference evidence="12 13" key="1">
    <citation type="journal article" date="2008" name="Nature">
        <title>The Trichoplax genome and the nature of placozoans.</title>
        <authorList>
            <person name="Srivastava M."/>
            <person name="Begovic E."/>
            <person name="Chapman J."/>
            <person name="Putnam N.H."/>
            <person name="Hellsten U."/>
            <person name="Kawashima T."/>
            <person name="Kuo A."/>
            <person name="Mitros T."/>
            <person name="Salamov A."/>
            <person name="Carpenter M.L."/>
            <person name="Signorovitch A.Y."/>
            <person name="Moreno M.A."/>
            <person name="Kamm K."/>
            <person name="Grimwood J."/>
            <person name="Schmutz J."/>
            <person name="Shapiro H."/>
            <person name="Grigoriev I.V."/>
            <person name="Buss L.W."/>
            <person name="Schierwater B."/>
            <person name="Dellaporta S.L."/>
            <person name="Rokhsar D.S."/>
        </authorList>
    </citation>
    <scope>NUCLEOTIDE SEQUENCE [LARGE SCALE GENOMIC DNA]</scope>
    <source>
        <strain evidence="12 13">Grell-BS-1999</strain>
    </source>
</reference>
<evidence type="ECO:0000256" key="7">
    <source>
        <dbReference type="ARBA" id="ARBA00023136"/>
    </source>
</evidence>
<keyword evidence="5" id="KW-0378">Hydrolase</keyword>
<dbReference type="OrthoDB" id="2187at2759"/>
<dbReference type="InParanoid" id="B3RYU4"/>
<dbReference type="Gene3D" id="1.10.8.60">
    <property type="match status" value="1"/>
</dbReference>
<proteinExistence type="inferred from homology"/>
<name>B3RYU4_TRIAD</name>
<keyword evidence="7" id="KW-0472">Membrane</keyword>
<evidence type="ECO:0000256" key="6">
    <source>
        <dbReference type="ARBA" id="ARBA00022840"/>
    </source>
</evidence>
<dbReference type="SMART" id="SM00382">
    <property type="entry name" value="AAA"/>
    <property type="match status" value="2"/>
</dbReference>
<dbReference type="FunFam" id="1.10.8.60:FF:000039">
    <property type="entry name" value="peroxisome biogenesis factor 6"/>
    <property type="match status" value="1"/>
</dbReference>
<dbReference type="InterPro" id="IPR047533">
    <property type="entry name" value="RecA-like_PEX6_r2"/>
</dbReference>
<keyword evidence="6" id="KW-0067">ATP-binding</keyword>
<dbReference type="FunCoup" id="B3RYU4">
    <property type="interactions" value="1020"/>
</dbReference>
<evidence type="ECO:0000313" key="12">
    <source>
        <dbReference type="EMBL" id="EDV24087.1"/>
    </source>
</evidence>
<dbReference type="GO" id="GO:0005829">
    <property type="term" value="C:cytosol"/>
    <property type="evidence" value="ECO:0000318"/>
    <property type="project" value="GO_Central"/>
</dbReference>
<evidence type="ECO:0000256" key="4">
    <source>
        <dbReference type="ARBA" id="ARBA00022741"/>
    </source>
</evidence>
<feature type="domain" description="AAA+ ATPase" evidence="11">
    <location>
        <begin position="496"/>
        <end position="630"/>
    </location>
</feature>
<dbReference type="GO" id="GO:0016558">
    <property type="term" value="P:protein import into peroxisome matrix"/>
    <property type="evidence" value="ECO:0000318"/>
    <property type="project" value="GO_Central"/>
</dbReference>
<evidence type="ECO:0000259" key="11">
    <source>
        <dbReference type="SMART" id="SM00382"/>
    </source>
</evidence>
<dbReference type="Gene3D" id="3.40.50.300">
    <property type="entry name" value="P-loop containing nucleotide triphosphate hydrolases"/>
    <property type="match status" value="2"/>
</dbReference>
<keyword evidence="4" id="KW-0547">Nucleotide-binding</keyword>
<dbReference type="GeneID" id="6754826"/>
<protein>
    <recommendedName>
        <fullName evidence="8">Peroxisomal ATPase PEX6</fullName>
    </recommendedName>
    <alternativeName>
        <fullName evidence="9">Peroxin-6</fullName>
    </alternativeName>
</protein>
<dbReference type="HOGENOM" id="CLU_311541_0_0_1"/>
<sequence>MATFQLVIIPTSHVSSHPLHVGLTSKGRQKITGGQDDVKFIIVSLSQSDRYHQPPYLYTTSYLVNLNYISDLDIKLQDYQYHSCLFVTDFFLNHYNINREKSVVLQSVQPLPLQKVILTTSHEHTYDIIINSDFLSSLLEVLRSYRVLVRKNDVLLAPVIENDELSITTGGHHVYLNIKCLDCQPFVQGLLTPQTEIVIVNATNTASSSVPSHGQDYLQVDTLNDAVNHQDDDGNTLMISQFLSNSPVKPIKTIKRITSDDPLKTNQLIVKLLLKPISKKRRSNLKLIPDDRCRIGITLDTLTSLSLFDCSWIKISVSRSSKTSFTKEGNDKIWRLVQLVAIENDNQHLSYTNGTVYVSPLLLFNLLPNPMDMTDINLLTAELQIPNNDELVAEDINKDLRYVSQSLCCQGYPPYAKSIHLSVVMSPMVTSSTAFVDILTRVIAQGDLICVKAEGRGLKGIPTCSYISGLERVYDQLQSVILPHLLPKLSTTSDMILPSILLNGPRSCGKTAVVYNVCKTLNIHLVDVNAYDCCGDTSSSTEARLQSAIRQGISCRPAVVLLRNIETLFKGPAGFADPRIIETLKEYLFGISELVADYPLVFIATSSNPKDIPAQVFGYFLHEVNVESPTEEERLRMLIELTSEITLKEDVDLTYIAKRTAIPGVTWEDVGGLANAKAEILDTIQLPLQHPELLAAGLRRSGLLFYGPPGTGKTLLAKAVATECSLNFLSVKGPELINMYVGQSEENVRAVFEKARNASPCVIFFDELDSLAPNRGKSGDSGGVMDRVVSQLLAELDGLNTAADVFAIGATNRPDLIDPALLRPGRFDKLVYLGVSEDHESQLKILQALTRKFNLHQEFSLQEFVKQCPFNLTGADFYALCSDAMFNAIKRRINDIEIGLSGDDEVVVTGMDFNNALTSITPSISVGELKRYRQIQNNYKYAK</sequence>
<evidence type="ECO:0000256" key="5">
    <source>
        <dbReference type="ARBA" id="ARBA00022801"/>
    </source>
</evidence>
<dbReference type="PhylomeDB" id="B3RYU4"/>
<feature type="domain" description="AAA+ ATPase" evidence="11">
    <location>
        <begin position="699"/>
        <end position="837"/>
    </location>
</feature>
<dbReference type="PANTHER" id="PTHR23077:SF9">
    <property type="entry name" value="PEROXISOMAL ATPASE PEX6"/>
    <property type="match status" value="1"/>
</dbReference>
<dbReference type="STRING" id="10228.B3RYU4"/>
<dbReference type="GO" id="GO:0016887">
    <property type="term" value="F:ATP hydrolysis activity"/>
    <property type="evidence" value="ECO:0000318"/>
    <property type="project" value="GO_Central"/>
</dbReference>
<dbReference type="KEGG" id="tad:TRIADDRAFT_57218"/>
<keyword evidence="13" id="KW-1185">Reference proteome</keyword>
<dbReference type="eggNOG" id="KOG0736">
    <property type="taxonomic scope" value="Eukaryota"/>
</dbReference>
<keyword evidence="3" id="KW-0962">Peroxisome biogenesis</keyword>
<evidence type="ECO:0000256" key="1">
    <source>
        <dbReference type="ARBA" id="ARBA00004370"/>
    </source>
</evidence>
<dbReference type="InterPro" id="IPR027417">
    <property type="entry name" value="P-loop_NTPase"/>
</dbReference>
<evidence type="ECO:0000313" key="13">
    <source>
        <dbReference type="Proteomes" id="UP000009022"/>
    </source>
</evidence>
<accession>B3RYU4</accession>
<organism evidence="12 13">
    <name type="scientific">Trichoplax adhaerens</name>
    <name type="common">Trichoplax reptans</name>
    <dbReference type="NCBI Taxonomy" id="10228"/>
    <lineage>
        <taxon>Eukaryota</taxon>
        <taxon>Metazoa</taxon>
        <taxon>Placozoa</taxon>
        <taxon>Uniplacotomia</taxon>
        <taxon>Trichoplacea</taxon>
        <taxon>Trichoplacidae</taxon>
        <taxon>Trichoplax</taxon>
    </lineage>
</organism>
<dbReference type="PANTHER" id="PTHR23077">
    <property type="entry name" value="AAA-FAMILY ATPASE"/>
    <property type="match status" value="1"/>
</dbReference>
<dbReference type="InterPro" id="IPR050168">
    <property type="entry name" value="AAA_ATPase_domain"/>
</dbReference>
<dbReference type="InterPro" id="IPR003959">
    <property type="entry name" value="ATPase_AAA_core"/>
</dbReference>
<evidence type="ECO:0000256" key="8">
    <source>
        <dbReference type="ARBA" id="ARBA00034811"/>
    </source>
</evidence>
<dbReference type="Proteomes" id="UP000009022">
    <property type="component" value="Unassembled WGS sequence"/>
</dbReference>
<evidence type="ECO:0000256" key="2">
    <source>
        <dbReference type="ARBA" id="ARBA00006914"/>
    </source>
</evidence>
<dbReference type="FunFam" id="3.40.50.300:FF:000109">
    <property type="entry name" value="Peroxisomal biogenesis factor 6"/>
    <property type="match status" value="1"/>
</dbReference>